<dbReference type="InterPro" id="IPR027417">
    <property type="entry name" value="P-loop_NTPase"/>
</dbReference>
<dbReference type="SUPFAM" id="SSF52540">
    <property type="entry name" value="P-loop containing nucleoside triphosphate hydrolases"/>
    <property type="match status" value="1"/>
</dbReference>
<dbReference type="Proteomes" id="UP000237822">
    <property type="component" value="Unassembled WGS sequence"/>
</dbReference>
<evidence type="ECO:0000256" key="10">
    <source>
        <dbReference type="ARBA" id="ARBA00023455"/>
    </source>
</evidence>
<dbReference type="GO" id="GO:0016887">
    <property type="term" value="F:ATP hydrolysis activity"/>
    <property type="evidence" value="ECO:0007669"/>
    <property type="project" value="InterPro"/>
</dbReference>
<dbReference type="InterPro" id="IPR003439">
    <property type="entry name" value="ABC_transporter-like_ATP-bd"/>
</dbReference>
<dbReference type="PROSITE" id="PS00211">
    <property type="entry name" value="ABC_TRANSPORTER_1"/>
    <property type="match status" value="1"/>
</dbReference>
<evidence type="ECO:0000259" key="14">
    <source>
        <dbReference type="PROSITE" id="PS50929"/>
    </source>
</evidence>
<feature type="transmembrane region" description="Helical" evidence="12">
    <location>
        <begin position="193"/>
        <end position="217"/>
    </location>
</feature>
<keyword evidence="4" id="KW-0997">Cell inner membrane</keyword>
<dbReference type="GO" id="GO:0005886">
    <property type="term" value="C:plasma membrane"/>
    <property type="evidence" value="ECO:0007669"/>
    <property type="project" value="UniProtKB-SubCell"/>
</dbReference>
<feature type="region of interest" description="Disordered" evidence="11">
    <location>
        <begin position="1"/>
        <end position="35"/>
    </location>
</feature>
<gene>
    <name evidence="15" type="ORF">BCF74_11635</name>
</gene>
<evidence type="ECO:0000256" key="12">
    <source>
        <dbReference type="SAM" id="Phobius"/>
    </source>
</evidence>
<proteinExistence type="inferred from homology"/>
<evidence type="ECO:0000256" key="11">
    <source>
        <dbReference type="SAM" id="MobiDB-lite"/>
    </source>
</evidence>
<dbReference type="Gene3D" id="3.40.50.300">
    <property type="entry name" value="P-loop containing nucleotide triphosphate hydrolases"/>
    <property type="match status" value="1"/>
</dbReference>
<evidence type="ECO:0000256" key="1">
    <source>
        <dbReference type="ARBA" id="ARBA00004429"/>
    </source>
</evidence>
<keyword evidence="6" id="KW-0547">Nucleotide-binding</keyword>
<feature type="transmembrane region" description="Helical" evidence="12">
    <location>
        <begin position="99"/>
        <end position="124"/>
    </location>
</feature>
<dbReference type="InterPro" id="IPR017871">
    <property type="entry name" value="ABC_transporter-like_CS"/>
</dbReference>
<dbReference type="EMBL" id="PVTI01000016">
    <property type="protein sequence ID" value="PRY57114.1"/>
    <property type="molecule type" value="Genomic_DNA"/>
</dbReference>
<keyword evidence="9 12" id="KW-0472">Membrane</keyword>
<evidence type="ECO:0000313" key="15">
    <source>
        <dbReference type="EMBL" id="PRY57114.1"/>
    </source>
</evidence>
<dbReference type="SUPFAM" id="SSF90123">
    <property type="entry name" value="ABC transporter transmembrane region"/>
    <property type="match status" value="1"/>
</dbReference>
<reference evidence="15 16" key="1">
    <citation type="submission" date="2018-03" db="EMBL/GenBank/DDBJ databases">
        <title>Genomic Encyclopedia of Archaeal and Bacterial Type Strains, Phase II (KMG-II): from individual species to whole genera.</title>
        <authorList>
            <person name="Goeker M."/>
        </authorList>
    </citation>
    <scope>NUCLEOTIDE SEQUENCE [LARGE SCALE GENOMIC DNA]</scope>
    <source>
        <strain evidence="15 16">ATCC BAA-1496</strain>
    </source>
</reference>
<dbReference type="PANTHER" id="PTHR43394">
    <property type="entry name" value="ATP-DEPENDENT PERMEASE MDL1, MITOCHONDRIAL"/>
    <property type="match status" value="1"/>
</dbReference>
<evidence type="ECO:0000256" key="9">
    <source>
        <dbReference type="ARBA" id="ARBA00023136"/>
    </source>
</evidence>
<dbReference type="GO" id="GO:0015421">
    <property type="term" value="F:ABC-type oligopeptide transporter activity"/>
    <property type="evidence" value="ECO:0007669"/>
    <property type="project" value="TreeGrafter"/>
</dbReference>
<feature type="compositionally biased region" description="Gly residues" evidence="11">
    <location>
        <begin position="18"/>
        <end position="31"/>
    </location>
</feature>
<dbReference type="InterPro" id="IPR011527">
    <property type="entry name" value="ABC1_TM_dom"/>
</dbReference>
<dbReference type="Pfam" id="PF00005">
    <property type="entry name" value="ABC_tran"/>
    <property type="match status" value="1"/>
</dbReference>
<dbReference type="Pfam" id="PF00664">
    <property type="entry name" value="ABC_membrane"/>
    <property type="match status" value="1"/>
</dbReference>
<evidence type="ECO:0000256" key="7">
    <source>
        <dbReference type="ARBA" id="ARBA00022840"/>
    </source>
</evidence>
<sequence length="643" mass="67760">MTATVPDAPRDPQSRLPGGRGIGAGRGGGGPMQIDPADRAQLDIAPVPLRRVTALFRGFGRQIGVVTAIIAATSVISMAQPFLVREVVDVAIPQQDVRLLLLAGGAMVAVAAATQVLGVIQTWMSTGVGQRVMHRLRTDLFTHLQRQSLGFFTRTRAGEVQSRLTNDINAMQGVVTTTATSIASNLTTAVATAVAMVALSWRLSLLSLLVIPPAVWLTRRVALIRREVTARQQSRRADLNVQIEEGLSVSGVRLSKTLGAGRRHAERFAATSSDLVDLELRSQLAGRWRMATMQVVFAAIPALIYLIAGLPATSGGMTIGTLIAFTGLQASIFRPLMGLLNVGAQWVSSMALFSRVFEYLDLIPDVAAPAAPVALDPARVRGEVRFEDVTFAYAGESAPAVAAVSAVVPAGGSLALVGHTGSGKSTLASLVARLHDPTSGRVLIDGVDVRDLDPEALAQVVGVVSQETYLVHASIRENLLLAAPDAAEVDLWRALAAAQVADLVASLPDGLDTVVGARGHRFSGGEQQRLAIARTILRDPRVLVLDEATSALDNDTERAVQHALDELVKGRTTITIAHRLSTVRDADEIAVLDHGRIVERGTHDELVGLGGTYAALAGAGPAREPEGERGSHGPRGPAYDAVA</sequence>
<dbReference type="SMART" id="SM00382">
    <property type="entry name" value="AAA"/>
    <property type="match status" value="1"/>
</dbReference>
<evidence type="ECO:0000313" key="16">
    <source>
        <dbReference type="Proteomes" id="UP000237822"/>
    </source>
</evidence>
<protein>
    <submittedName>
        <fullName evidence="15">ATP-binding cassette subfamily B protein</fullName>
    </submittedName>
</protein>
<dbReference type="FunFam" id="3.40.50.300:FF:000221">
    <property type="entry name" value="Multidrug ABC transporter ATP-binding protein"/>
    <property type="match status" value="1"/>
</dbReference>
<keyword evidence="7 15" id="KW-0067">ATP-binding</keyword>
<keyword evidence="16" id="KW-1185">Reference proteome</keyword>
<keyword evidence="5 12" id="KW-0812">Transmembrane</keyword>
<dbReference type="OrthoDB" id="9806127at2"/>
<dbReference type="PANTHER" id="PTHR43394:SF1">
    <property type="entry name" value="ATP-BINDING CASSETTE SUB-FAMILY B MEMBER 10, MITOCHONDRIAL"/>
    <property type="match status" value="1"/>
</dbReference>
<dbReference type="PROSITE" id="PS50893">
    <property type="entry name" value="ABC_TRANSPORTER_2"/>
    <property type="match status" value="1"/>
</dbReference>
<comment type="subcellular location">
    <subcellularLocation>
        <location evidence="1">Cell inner membrane</location>
        <topology evidence="1">Multi-pass membrane protein</topology>
    </subcellularLocation>
</comment>
<evidence type="ECO:0000256" key="8">
    <source>
        <dbReference type="ARBA" id="ARBA00022989"/>
    </source>
</evidence>
<keyword evidence="8 12" id="KW-1133">Transmembrane helix</keyword>
<dbReference type="AlphaFoldDB" id="A0A2T0UGV4"/>
<keyword evidence="2" id="KW-0813">Transport</keyword>
<accession>A0A2T0UGV4</accession>
<comment type="similarity">
    <text evidence="10">Belongs to the ABC transporter superfamily. Siderophore-Fe(3+) uptake transporter (SIUT) (TC 3.A.1.21) family.</text>
</comment>
<dbReference type="Gene3D" id="1.20.1560.10">
    <property type="entry name" value="ABC transporter type 1, transmembrane domain"/>
    <property type="match status" value="1"/>
</dbReference>
<dbReference type="GO" id="GO:0005524">
    <property type="term" value="F:ATP binding"/>
    <property type="evidence" value="ECO:0007669"/>
    <property type="project" value="UniProtKB-KW"/>
</dbReference>
<organism evidence="15 16">
    <name type="scientific">Knoellia remsis</name>
    <dbReference type="NCBI Taxonomy" id="407159"/>
    <lineage>
        <taxon>Bacteria</taxon>
        <taxon>Bacillati</taxon>
        <taxon>Actinomycetota</taxon>
        <taxon>Actinomycetes</taxon>
        <taxon>Micrococcales</taxon>
        <taxon>Intrasporangiaceae</taxon>
        <taxon>Knoellia</taxon>
    </lineage>
</organism>
<keyword evidence="3" id="KW-1003">Cell membrane</keyword>
<dbReference type="InterPro" id="IPR036640">
    <property type="entry name" value="ABC1_TM_sf"/>
</dbReference>
<evidence type="ECO:0000256" key="6">
    <source>
        <dbReference type="ARBA" id="ARBA00022741"/>
    </source>
</evidence>
<feature type="domain" description="ABC transporter" evidence="13">
    <location>
        <begin position="384"/>
        <end position="619"/>
    </location>
</feature>
<feature type="transmembrane region" description="Helical" evidence="12">
    <location>
        <begin position="290"/>
        <end position="308"/>
    </location>
</feature>
<feature type="domain" description="ABC transmembrane type-1" evidence="14">
    <location>
        <begin position="65"/>
        <end position="348"/>
    </location>
</feature>
<evidence type="ECO:0000256" key="4">
    <source>
        <dbReference type="ARBA" id="ARBA00022519"/>
    </source>
</evidence>
<dbReference type="InterPro" id="IPR003593">
    <property type="entry name" value="AAA+_ATPase"/>
</dbReference>
<dbReference type="PROSITE" id="PS50929">
    <property type="entry name" value="ABC_TM1F"/>
    <property type="match status" value="1"/>
</dbReference>
<dbReference type="CDD" id="cd18550">
    <property type="entry name" value="ABC_6TM_exporter_like"/>
    <property type="match status" value="1"/>
</dbReference>
<evidence type="ECO:0000256" key="3">
    <source>
        <dbReference type="ARBA" id="ARBA00022475"/>
    </source>
</evidence>
<dbReference type="RefSeq" id="WP_106297915.1">
    <property type="nucleotide sequence ID" value="NZ_PVTI01000016.1"/>
</dbReference>
<feature type="region of interest" description="Disordered" evidence="11">
    <location>
        <begin position="617"/>
        <end position="643"/>
    </location>
</feature>
<comment type="caution">
    <text evidence="15">The sequence shown here is derived from an EMBL/GenBank/DDBJ whole genome shotgun (WGS) entry which is preliminary data.</text>
</comment>
<feature type="transmembrane region" description="Helical" evidence="12">
    <location>
        <begin position="59"/>
        <end position="79"/>
    </location>
</feature>
<evidence type="ECO:0000256" key="2">
    <source>
        <dbReference type="ARBA" id="ARBA00022448"/>
    </source>
</evidence>
<evidence type="ECO:0000259" key="13">
    <source>
        <dbReference type="PROSITE" id="PS50893"/>
    </source>
</evidence>
<dbReference type="InterPro" id="IPR039421">
    <property type="entry name" value="Type_1_exporter"/>
</dbReference>
<evidence type="ECO:0000256" key="5">
    <source>
        <dbReference type="ARBA" id="ARBA00022692"/>
    </source>
</evidence>
<name>A0A2T0UGV4_9MICO</name>